<dbReference type="GO" id="GO:0016811">
    <property type="term" value="F:hydrolase activity, acting on carbon-nitrogen (but not peptide) bonds, in linear amides"/>
    <property type="evidence" value="ECO:0007669"/>
    <property type="project" value="TreeGrafter"/>
</dbReference>
<sequence length="594" mass="62539">MHEHGTASTVTVAAAQFAVGTDREENLKACLRAIDEAAGRGARIVVLPEFCNHLSWYPDRAAARRLACREGDAFLTALAERAARHAMYVKTGVTYAHPDGRTCGTGVLHGPDGRVLALADKQILMGSENDFLDPAVTPSPVVPTPYGPVGLYACMEGVITEPARCLAVRGARLLLNSLNSFATDEASLHVPVRAAENRVWVVAANKIGPLVPADTAAAVAAGLGIPRDRLHGAGESRIVAPDGSVVARAPATGAAVIVAHIDLALADDKRRPDGTDVFATRRPRVYAPLAAGGPHTHRTPGADRALARIIHPAGTGREAVTDAAELLREAVADGIDLVVLPELFFLPPPDDDPVATGTPARATALAAFARTTVTRALRGGRTHAVLSLPAPEGDAHLGHVIGPEGSVHIQPRLHHSARHRTWTTREPGDTLGVVDLPFGRLAVLVGDDLLYPETARLAAIAGAEVVAAPYTPALPWEFTLGLPERAAENRINLVAAGRERPALPTPPGAIFALPPDFGLWTTRTEPFTGRISHPVVTPQTGRATTAEIRPALAAHRLVSRGTDLVDGRPRHLLNALVTPPSNAHPARVEKGSPR</sequence>
<dbReference type="InterPro" id="IPR050345">
    <property type="entry name" value="Aliph_Amidase/BUP"/>
</dbReference>
<comment type="caution">
    <text evidence="3">The sequence shown here is derived from an EMBL/GenBank/DDBJ whole genome shotgun (WGS) entry which is preliminary data.</text>
</comment>
<organism evidence="3 4">
    <name type="scientific">Embleya scabrispora</name>
    <dbReference type="NCBI Taxonomy" id="159449"/>
    <lineage>
        <taxon>Bacteria</taxon>
        <taxon>Bacillati</taxon>
        <taxon>Actinomycetota</taxon>
        <taxon>Actinomycetes</taxon>
        <taxon>Kitasatosporales</taxon>
        <taxon>Streptomycetaceae</taxon>
        <taxon>Embleya</taxon>
    </lineage>
</organism>
<dbReference type="PROSITE" id="PS50263">
    <property type="entry name" value="CN_HYDROLASE"/>
    <property type="match status" value="2"/>
</dbReference>
<dbReference type="InterPro" id="IPR003010">
    <property type="entry name" value="C-N_Hydrolase"/>
</dbReference>
<dbReference type="OrthoDB" id="9811121at2"/>
<evidence type="ECO:0000313" key="3">
    <source>
        <dbReference type="EMBL" id="OPC79668.1"/>
    </source>
</evidence>
<dbReference type="Pfam" id="PF00795">
    <property type="entry name" value="CN_hydrolase"/>
    <property type="match status" value="2"/>
</dbReference>
<keyword evidence="4" id="KW-1185">Reference proteome</keyword>
<reference evidence="3 4" key="1">
    <citation type="submission" date="2017-03" db="EMBL/GenBank/DDBJ databases">
        <title>Draft genome sequence of Streptomyces scabrisporus NF3, endophyte isolated from Amphipterygium adstringens.</title>
        <authorList>
            <person name="Vazquez M."/>
            <person name="Ceapa C.D."/>
            <person name="Rodriguez Luna D."/>
            <person name="Sanchez Esquivel S."/>
        </authorList>
    </citation>
    <scope>NUCLEOTIDE SEQUENCE [LARGE SCALE GENOMIC DNA]</scope>
    <source>
        <strain evidence="3 4">NF3</strain>
    </source>
</reference>
<proteinExistence type="predicted"/>
<dbReference type="Gene3D" id="3.60.110.10">
    <property type="entry name" value="Carbon-nitrogen hydrolase"/>
    <property type="match status" value="2"/>
</dbReference>
<dbReference type="EMBL" id="MWQN01000001">
    <property type="protein sequence ID" value="OPC79668.1"/>
    <property type="molecule type" value="Genomic_DNA"/>
</dbReference>
<accession>A0A1T3NS82</accession>
<dbReference type="Proteomes" id="UP000190037">
    <property type="component" value="Unassembled WGS sequence"/>
</dbReference>
<keyword evidence="1" id="KW-0378">Hydrolase</keyword>
<protein>
    <recommendedName>
        <fullName evidence="2">CN hydrolase domain-containing protein</fullName>
    </recommendedName>
</protein>
<dbReference type="AlphaFoldDB" id="A0A1T3NS82"/>
<feature type="domain" description="CN hydrolase" evidence="2">
    <location>
        <begin position="298"/>
        <end position="550"/>
    </location>
</feature>
<evidence type="ECO:0000313" key="4">
    <source>
        <dbReference type="Proteomes" id="UP000190037"/>
    </source>
</evidence>
<dbReference type="CDD" id="cd07197">
    <property type="entry name" value="nitrilase"/>
    <property type="match status" value="2"/>
</dbReference>
<evidence type="ECO:0000259" key="2">
    <source>
        <dbReference type="PROSITE" id="PS50263"/>
    </source>
</evidence>
<dbReference type="STRING" id="159449.B4N89_00750"/>
<evidence type="ECO:0000256" key="1">
    <source>
        <dbReference type="ARBA" id="ARBA00022801"/>
    </source>
</evidence>
<feature type="domain" description="CN hydrolase" evidence="2">
    <location>
        <begin position="10"/>
        <end position="263"/>
    </location>
</feature>
<name>A0A1T3NS82_9ACTN</name>
<dbReference type="SUPFAM" id="SSF56317">
    <property type="entry name" value="Carbon-nitrogen hydrolase"/>
    <property type="match status" value="2"/>
</dbReference>
<dbReference type="InterPro" id="IPR036526">
    <property type="entry name" value="C-N_Hydrolase_sf"/>
</dbReference>
<dbReference type="PANTHER" id="PTHR43674">
    <property type="entry name" value="NITRILASE C965.09-RELATED"/>
    <property type="match status" value="1"/>
</dbReference>
<gene>
    <name evidence="3" type="ORF">B4N89_00750</name>
</gene>
<dbReference type="RefSeq" id="WP_078973932.1">
    <property type="nucleotide sequence ID" value="NZ_MWQN01000001.1"/>
</dbReference>
<dbReference type="PANTHER" id="PTHR43674:SF2">
    <property type="entry name" value="BETA-UREIDOPROPIONASE"/>
    <property type="match status" value="1"/>
</dbReference>